<dbReference type="Pfam" id="PF06218">
    <property type="entry name" value="NPR2"/>
    <property type="match status" value="1"/>
</dbReference>
<proteinExistence type="inferred from homology"/>
<dbReference type="InterPro" id="IPR006636">
    <property type="entry name" value="STI1_HS-bd"/>
</dbReference>
<feature type="compositionally biased region" description="Gly residues" evidence="2">
    <location>
        <begin position="399"/>
        <end position="408"/>
    </location>
</feature>
<dbReference type="PANTHER" id="PTHR12991:SF10">
    <property type="entry name" value="GATOR COMPLEX PROTEIN NPRL2"/>
    <property type="match status" value="1"/>
</dbReference>
<dbReference type="Pfam" id="PF00240">
    <property type="entry name" value="ubiquitin"/>
    <property type="match status" value="1"/>
</dbReference>
<evidence type="ECO:0000259" key="4">
    <source>
        <dbReference type="PROSITE" id="PS50053"/>
    </source>
</evidence>
<dbReference type="PROSITE" id="PS50030">
    <property type="entry name" value="UBA"/>
    <property type="match status" value="1"/>
</dbReference>
<dbReference type="GeneID" id="73347635"/>
<dbReference type="InterPro" id="IPR015940">
    <property type="entry name" value="UBA"/>
</dbReference>
<dbReference type="SMART" id="SM00165">
    <property type="entry name" value="UBA"/>
    <property type="match status" value="1"/>
</dbReference>
<dbReference type="GO" id="GO:1990130">
    <property type="term" value="C:GATOR1 complex"/>
    <property type="evidence" value="ECO:0007669"/>
    <property type="project" value="TreeGrafter"/>
</dbReference>
<dbReference type="InterPro" id="IPR009348">
    <property type="entry name" value="NPR2-like"/>
</dbReference>
<feature type="compositionally biased region" description="Low complexity" evidence="2">
    <location>
        <begin position="347"/>
        <end position="378"/>
    </location>
</feature>
<dbReference type="RefSeq" id="XP_049149771.1">
    <property type="nucleotide sequence ID" value="XM_049292625.1"/>
</dbReference>
<evidence type="ECO:0000313" key="5">
    <source>
        <dbReference type="EMBL" id="UQC88165.1"/>
    </source>
</evidence>
<reference evidence="5" key="1">
    <citation type="journal article" date="2021" name="Mol. Plant Microbe Interact.">
        <title>Complete Genome Sequence of the Plant-Pathogenic Fungus Colletotrichum lupini.</title>
        <authorList>
            <person name="Baroncelli R."/>
            <person name="Pensec F."/>
            <person name="Da Lio D."/>
            <person name="Boufleur T."/>
            <person name="Vicente I."/>
            <person name="Sarrocco S."/>
            <person name="Picot A."/>
            <person name="Baraldi E."/>
            <person name="Sukno S."/>
            <person name="Thon M."/>
            <person name="Le Floch G."/>
        </authorList>
    </citation>
    <scope>NUCLEOTIDE SEQUENCE</scope>
    <source>
        <strain evidence="5">IMI 504893</strain>
    </source>
</reference>
<dbReference type="InterPro" id="IPR009060">
    <property type="entry name" value="UBA-like_sf"/>
</dbReference>
<keyword evidence="6" id="KW-1185">Reference proteome</keyword>
<gene>
    <name evidence="5" type="ORF">CLUP02_13688</name>
</gene>
<dbReference type="InterPro" id="IPR000626">
    <property type="entry name" value="Ubiquitin-like_dom"/>
</dbReference>
<evidence type="ECO:0000256" key="1">
    <source>
        <dbReference type="ARBA" id="ARBA00008433"/>
    </source>
</evidence>
<dbReference type="GO" id="GO:0005774">
    <property type="term" value="C:vacuolar membrane"/>
    <property type="evidence" value="ECO:0007669"/>
    <property type="project" value="TreeGrafter"/>
</dbReference>
<comment type="similarity">
    <text evidence="1">Belongs to the NPR2 family.</text>
</comment>
<sequence length="873" mass="92974">MADNAEGTADAQVTFKVKTGQDSNHTITMSESASVLDLKTKLAGEDFENVPVERQRLIYSGRVMKNDDTLATYKIKPNNTIHMVKSAASNPAPQPATSASTPAAPAVPSNMAAGTANNILAGLTGARYAGHINLPSRETFGADGGMGAPPSDDQLAQMLSDPSMLQTMNAALDNPDFINYMIQSNPHLRNVPNAREIIQSPFMRQMMTNPDMLRNVMRMQRNMAGGGGNAAFPAPGATDTTPAEAAAAGGNTGQPPNPFGFPAGFPGFGGGAGGMGMEGLGDLSALFGPGSPFAPQQPGAQGAAPGAGAATGDSAQTTAGAGATGTTGTAAGGQGANSTTSPPPANPFAALFAPPPYAAQGQAQGQGQGQAPANPFGASPFGQINPEMMQQMMSMWGLGAGGGAGGGSPAPPDNRPPEERYAEQLRQLNDMGFFDFDRNVAALRRSGGSVQGAIEHLLSGPHIVAQSPPGCITTPPPGSGATAAMKPPLIDWEVMQEYIVPRKAFFNRYMTVQDPEGKYAVLGFPVLIPHQKYQRNEFIFNFGLVLDADADLAQYEPVVRRLAVTFKEMEKQNEYLSQEGSGGGSGAAGMRERRPIESLLEIVKEDLNNYGECMIPVDDANTINMKLFPHHASPPQVRGWHVPVAKMKFAEIVDQTWDLTMQKVVAHIDGVNDVRRIAWLADVSLDLATLALRHLLYYDTVLLLDMFFFGSCYAPRPGIHDFVADRDGIVDECAAYVCIHARQRVSNFMLIKLMTSFCVGKSVMEWLRTHQEAGFDVLRYVDVRRLVQFGVIKGCLYRVHKYVVSKQYLAGLATGQARPRAGGGGGGDALQVYTDGCHSFDQIITEKNLTDGEIMEKLKALPVPSGDLTVFYR</sequence>
<dbReference type="Proteomes" id="UP000830671">
    <property type="component" value="Chromosome 7"/>
</dbReference>
<protein>
    <submittedName>
        <fullName evidence="5">Nitrogen permease regulator 2</fullName>
    </submittedName>
</protein>
<feature type="domain" description="Ubiquitin-like" evidence="4">
    <location>
        <begin position="11"/>
        <end position="90"/>
    </location>
</feature>
<evidence type="ECO:0000256" key="2">
    <source>
        <dbReference type="SAM" id="MobiDB-lite"/>
    </source>
</evidence>
<dbReference type="SMART" id="SM00213">
    <property type="entry name" value="UBQ"/>
    <property type="match status" value="1"/>
</dbReference>
<dbReference type="AlphaFoldDB" id="A0A9Q8T3K5"/>
<feature type="compositionally biased region" description="Low complexity" evidence="2">
    <location>
        <begin position="230"/>
        <end position="249"/>
    </location>
</feature>
<dbReference type="SMART" id="SM00727">
    <property type="entry name" value="STI1"/>
    <property type="match status" value="2"/>
</dbReference>
<dbReference type="InterPro" id="IPR029071">
    <property type="entry name" value="Ubiquitin-like_domsf"/>
</dbReference>
<feature type="compositionally biased region" description="Gly residues" evidence="2">
    <location>
        <begin position="322"/>
        <end position="335"/>
    </location>
</feature>
<dbReference type="GO" id="GO:1904262">
    <property type="term" value="P:negative regulation of TORC1 signaling"/>
    <property type="evidence" value="ECO:0007669"/>
    <property type="project" value="TreeGrafter"/>
</dbReference>
<evidence type="ECO:0000259" key="3">
    <source>
        <dbReference type="PROSITE" id="PS50030"/>
    </source>
</evidence>
<dbReference type="GO" id="GO:0010508">
    <property type="term" value="P:positive regulation of autophagy"/>
    <property type="evidence" value="ECO:0007669"/>
    <property type="project" value="TreeGrafter"/>
</dbReference>
<dbReference type="CDD" id="cd16106">
    <property type="entry name" value="Ubl_Dsk2p_like"/>
    <property type="match status" value="1"/>
</dbReference>
<feature type="region of interest" description="Disordered" evidence="2">
    <location>
        <begin position="226"/>
        <end position="261"/>
    </location>
</feature>
<dbReference type="SUPFAM" id="SSF46934">
    <property type="entry name" value="UBA-like"/>
    <property type="match status" value="1"/>
</dbReference>
<dbReference type="KEGG" id="clup:CLUP02_13688"/>
<dbReference type="FunFam" id="1.10.8.10:FF:000024">
    <property type="entry name" value="Ubiquitin domain-containing protein DSK2"/>
    <property type="match status" value="1"/>
</dbReference>
<accession>A0A9Q8T3K5</accession>
<dbReference type="CDD" id="cd14324">
    <property type="entry name" value="UBA_Dsk2p_like"/>
    <property type="match status" value="1"/>
</dbReference>
<dbReference type="EMBL" id="CP019479">
    <property type="protein sequence ID" value="UQC88165.1"/>
    <property type="molecule type" value="Genomic_DNA"/>
</dbReference>
<organism evidence="5 6">
    <name type="scientific">Colletotrichum lupini</name>
    <dbReference type="NCBI Taxonomy" id="145971"/>
    <lineage>
        <taxon>Eukaryota</taxon>
        <taxon>Fungi</taxon>
        <taxon>Dikarya</taxon>
        <taxon>Ascomycota</taxon>
        <taxon>Pezizomycotina</taxon>
        <taxon>Sordariomycetes</taxon>
        <taxon>Hypocreomycetidae</taxon>
        <taxon>Glomerellales</taxon>
        <taxon>Glomerellaceae</taxon>
        <taxon>Colletotrichum</taxon>
        <taxon>Colletotrichum acutatum species complex</taxon>
    </lineage>
</organism>
<feature type="region of interest" description="Disordered" evidence="2">
    <location>
        <begin position="399"/>
        <end position="418"/>
    </location>
</feature>
<dbReference type="Gene3D" id="3.10.20.90">
    <property type="entry name" value="Phosphatidylinositol 3-kinase Catalytic Subunit, Chain A, domain 1"/>
    <property type="match status" value="1"/>
</dbReference>
<dbReference type="Pfam" id="PF23195">
    <property type="entry name" value="UBQLN1"/>
    <property type="match status" value="1"/>
</dbReference>
<dbReference type="GO" id="GO:0005096">
    <property type="term" value="F:GTPase activator activity"/>
    <property type="evidence" value="ECO:0007669"/>
    <property type="project" value="TreeGrafter"/>
</dbReference>
<feature type="domain" description="UBA" evidence="3">
    <location>
        <begin position="416"/>
        <end position="460"/>
    </location>
</feature>
<evidence type="ECO:0000313" key="6">
    <source>
        <dbReference type="Proteomes" id="UP000830671"/>
    </source>
</evidence>
<dbReference type="PANTHER" id="PTHR12991">
    <property type="entry name" value="NITROGEN PERMEASE REGULATOR 2/TUMOR SUPPRESSOR CANDIDATE 4"/>
    <property type="match status" value="1"/>
</dbReference>
<dbReference type="Gene3D" id="1.10.8.10">
    <property type="entry name" value="DNA helicase RuvA subunit, C-terminal domain"/>
    <property type="match status" value="1"/>
</dbReference>
<dbReference type="SUPFAM" id="SSF54236">
    <property type="entry name" value="Ubiquitin-like"/>
    <property type="match status" value="1"/>
</dbReference>
<feature type="region of interest" description="Disordered" evidence="2">
    <location>
        <begin position="287"/>
        <end position="378"/>
    </location>
</feature>
<feature type="compositionally biased region" description="Low complexity" evidence="2">
    <location>
        <begin position="288"/>
        <end position="321"/>
    </location>
</feature>
<dbReference type="PROSITE" id="PS50053">
    <property type="entry name" value="UBIQUITIN_2"/>
    <property type="match status" value="1"/>
</dbReference>
<name>A0A9Q8T3K5_9PEZI</name>